<feature type="transmembrane region" description="Helical" evidence="8">
    <location>
        <begin position="32"/>
        <end position="65"/>
    </location>
</feature>
<evidence type="ECO:0000256" key="6">
    <source>
        <dbReference type="ARBA" id="ARBA00022989"/>
    </source>
</evidence>
<evidence type="ECO:0000256" key="8">
    <source>
        <dbReference type="SAM" id="Phobius"/>
    </source>
</evidence>
<evidence type="ECO:0000256" key="3">
    <source>
        <dbReference type="ARBA" id="ARBA00022448"/>
    </source>
</evidence>
<evidence type="ECO:0000256" key="1">
    <source>
        <dbReference type="ARBA" id="ARBA00004651"/>
    </source>
</evidence>
<accession>A0A840F0S5</accession>
<proteinExistence type="inferred from homology"/>
<organism evidence="9 10">
    <name type="scientific">Gordonia humi</name>
    <dbReference type="NCBI Taxonomy" id="686429"/>
    <lineage>
        <taxon>Bacteria</taxon>
        <taxon>Bacillati</taxon>
        <taxon>Actinomycetota</taxon>
        <taxon>Actinomycetes</taxon>
        <taxon>Mycobacteriales</taxon>
        <taxon>Gordoniaceae</taxon>
        <taxon>Gordonia</taxon>
    </lineage>
</organism>
<keyword evidence="3" id="KW-0813">Transport</keyword>
<evidence type="ECO:0000256" key="2">
    <source>
        <dbReference type="ARBA" id="ARBA00007935"/>
    </source>
</evidence>
<sequence>MTAGDDLDYGRRVLTLRGVLGVSIRLDLRLVVSVVVLCALTAVAACVAFTVGPIAVPLGTVVDVLTGRGDQYDRLVVNEIRAPRIIMAVVVGAVLGVSGAIFQSLTRNSLGSPDVIGFDSGAYLGVVVGTLYVGGSYDVKVAGALLGGFGTAALVYLLAFRGGVQGFRLIIVGIGVSFMLSSLTAWLLLYRRAEVAMALQRWGMGTLDGTDWDAVNASLVLLPFAVVAVAWVAWRMPVLEMGDDAAKALGLKVERTRVGMLVTGTALSAFGVAMTGPIAFIALAAPQIARRITRTGTVGLASAAAVGALLVSVCDIVTQLLPQPVPVGVITVSVGGLYFMWLLFREGTRRG</sequence>
<dbReference type="SUPFAM" id="SSF81345">
    <property type="entry name" value="ABC transporter involved in vitamin B12 uptake, BtuC"/>
    <property type="match status" value="1"/>
</dbReference>
<feature type="transmembrane region" description="Helical" evidence="8">
    <location>
        <begin position="327"/>
        <end position="344"/>
    </location>
</feature>
<dbReference type="PANTHER" id="PTHR30472">
    <property type="entry name" value="FERRIC ENTEROBACTIN TRANSPORT SYSTEM PERMEASE PROTEIN"/>
    <property type="match status" value="1"/>
</dbReference>
<dbReference type="Pfam" id="PF01032">
    <property type="entry name" value="FecCD"/>
    <property type="match status" value="1"/>
</dbReference>
<dbReference type="EMBL" id="JACIFP010000001">
    <property type="protein sequence ID" value="MBB4133960.1"/>
    <property type="molecule type" value="Genomic_DNA"/>
</dbReference>
<feature type="transmembrane region" description="Helical" evidence="8">
    <location>
        <begin position="297"/>
        <end position="321"/>
    </location>
</feature>
<reference evidence="9 10" key="1">
    <citation type="submission" date="2020-08" db="EMBL/GenBank/DDBJ databases">
        <title>Sequencing the genomes of 1000 actinobacteria strains.</title>
        <authorList>
            <person name="Klenk H.-P."/>
        </authorList>
    </citation>
    <scope>NUCLEOTIDE SEQUENCE [LARGE SCALE GENOMIC DNA]</scope>
    <source>
        <strain evidence="9 10">DSM 45298</strain>
    </source>
</reference>
<feature type="transmembrane region" description="Helical" evidence="8">
    <location>
        <begin position="141"/>
        <end position="160"/>
    </location>
</feature>
<feature type="transmembrane region" description="Helical" evidence="8">
    <location>
        <begin position="166"/>
        <end position="190"/>
    </location>
</feature>
<comment type="similarity">
    <text evidence="2">Belongs to the binding-protein-dependent transport system permease family. FecCD subfamily.</text>
</comment>
<name>A0A840F0S5_9ACTN</name>
<feature type="transmembrane region" description="Helical" evidence="8">
    <location>
        <begin position="115"/>
        <end position="134"/>
    </location>
</feature>
<gene>
    <name evidence="9" type="ORF">BKA16_000512</name>
</gene>
<evidence type="ECO:0000256" key="5">
    <source>
        <dbReference type="ARBA" id="ARBA00022692"/>
    </source>
</evidence>
<feature type="transmembrane region" description="Helical" evidence="8">
    <location>
        <begin position="85"/>
        <end position="103"/>
    </location>
</feature>
<evidence type="ECO:0000313" key="10">
    <source>
        <dbReference type="Proteomes" id="UP000551501"/>
    </source>
</evidence>
<protein>
    <submittedName>
        <fullName evidence="9">Iron complex transport system permease protein</fullName>
    </submittedName>
</protein>
<dbReference type="GO" id="GO:0022857">
    <property type="term" value="F:transmembrane transporter activity"/>
    <property type="evidence" value="ECO:0007669"/>
    <property type="project" value="InterPro"/>
</dbReference>
<dbReference type="GO" id="GO:0005886">
    <property type="term" value="C:plasma membrane"/>
    <property type="evidence" value="ECO:0007669"/>
    <property type="project" value="UniProtKB-SubCell"/>
</dbReference>
<dbReference type="PANTHER" id="PTHR30472:SF24">
    <property type="entry name" value="FERRIC ENTEROBACTIN TRANSPORT SYSTEM PERMEASE PROTEIN FEPG"/>
    <property type="match status" value="1"/>
</dbReference>
<evidence type="ECO:0000256" key="4">
    <source>
        <dbReference type="ARBA" id="ARBA00022475"/>
    </source>
</evidence>
<comment type="subcellular location">
    <subcellularLocation>
        <location evidence="1">Cell membrane</location>
        <topology evidence="1">Multi-pass membrane protein</topology>
    </subcellularLocation>
</comment>
<dbReference type="GO" id="GO:0033214">
    <property type="term" value="P:siderophore-iron import into cell"/>
    <property type="evidence" value="ECO:0007669"/>
    <property type="project" value="TreeGrafter"/>
</dbReference>
<comment type="caution">
    <text evidence="9">The sequence shown here is derived from an EMBL/GenBank/DDBJ whole genome shotgun (WGS) entry which is preliminary data.</text>
</comment>
<evidence type="ECO:0000256" key="7">
    <source>
        <dbReference type="ARBA" id="ARBA00023136"/>
    </source>
</evidence>
<dbReference type="AlphaFoldDB" id="A0A840F0S5"/>
<keyword evidence="4" id="KW-1003">Cell membrane</keyword>
<keyword evidence="5 8" id="KW-0812">Transmembrane</keyword>
<dbReference type="CDD" id="cd06550">
    <property type="entry name" value="TM_ABC_iron-siderophores_like"/>
    <property type="match status" value="1"/>
</dbReference>
<feature type="transmembrane region" description="Helical" evidence="8">
    <location>
        <begin position="211"/>
        <end position="234"/>
    </location>
</feature>
<keyword evidence="7 8" id="KW-0472">Membrane</keyword>
<dbReference type="Proteomes" id="UP000551501">
    <property type="component" value="Unassembled WGS sequence"/>
</dbReference>
<evidence type="ECO:0000313" key="9">
    <source>
        <dbReference type="EMBL" id="MBB4133960.1"/>
    </source>
</evidence>
<feature type="transmembrane region" description="Helical" evidence="8">
    <location>
        <begin position="258"/>
        <end position="285"/>
    </location>
</feature>
<dbReference type="Gene3D" id="1.10.3470.10">
    <property type="entry name" value="ABC transporter involved in vitamin B12 uptake, BtuC"/>
    <property type="match status" value="1"/>
</dbReference>
<dbReference type="RefSeq" id="WP_183369146.1">
    <property type="nucleotide sequence ID" value="NZ_BAABHL010000112.1"/>
</dbReference>
<keyword evidence="6 8" id="KW-1133">Transmembrane helix</keyword>
<keyword evidence="10" id="KW-1185">Reference proteome</keyword>
<dbReference type="InterPro" id="IPR000522">
    <property type="entry name" value="ABC_transptr_permease_BtuC"/>
</dbReference>
<dbReference type="InterPro" id="IPR037294">
    <property type="entry name" value="ABC_BtuC-like"/>
</dbReference>